<proteinExistence type="predicted"/>
<gene>
    <name evidence="4" type="ORF">C2R22_05045</name>
</gene>
<dbReference type="PROSITE" id="PS50287">
    <property type="entry name" value="SRCR_2"/>
    <property type="match status" value="1"/>
</dbReference>
<evidence type="ECO:0000313" key="5">
    <source>
        <dbReference type="Proteomes" id="UP000236584"/>
    </source>
</evidence>
<sequence>MLRSASPELRVVAAAAGTHARERSGTIESLVGSVSDWEALCDIAWTHSVEPHLHRLLVSGDDVSVPSWVRDRLDDDHRAAVRERLYLATELARIVEAFERAAVPIVPFKGPALAQMAYGDVTARQYGDLDFVVRRADLPAVVETFETMGYALERNWSMSVEEIRDDTSVIRPPSEFSFHRASDGTSVEVRWLFGSKHRPVDYGFESLWARRHPVSLFGETVRTLSPEDSLVALVRHGAKHAWGRLGWVSDVARLVHSCAVDWGVTLDRARDAGAERDLLLGLRLVAELTDVEVPASLLGRARASRRVDWLCGRIERRLAANPAMPCYEVSVHERFLFDLLLCTDASTLARMSLGLAFRPTEGDYEWRPLPDDSTRCTTCPGRSASPPTWDANSAAGRRTARRGDDVLPDGEVGPFTPLPSLARSIAMVSESTYATVAALLVTSSLPFYLYGAKIMIDAETVTWNVLVHHLSYIFPGLVLNTVPVVTWMIPRLLQQLNGLSALHAILGLQAYAMLVFALTGIVRIFQAKHQANLYRDPDPDVDLDELHENMSAWRGRLRVGVFGYVLFWFGAWLLGLYRFATGYVLGSGL</sequence>
<dbReference type="EMBL" id="CP026309">
    <property type="protein sequence ID" value="AUV81104.1"/>
    <property type="molecule type" value="Genomic_DNA"/>
</dbReference>
<accession>A0A2I8VGU0</accession>
<keyword evidence="2" id="KW-0812">Transmembrane</keyword>
<dbReference type="GO" id="GO:0016020">
    <property type="term" value="C:membrane"/>
    <property type="evidence" value="ECO:0007669"/>
    <property type="project" value="InterPro"/>
</dbReference>
<dbReference type="InterPro" id="IPR055745">
    <property type="entry name" value="DUF7321"/>
</dbReference>
<feature type="transmembrane region" description="Helical" evidence="2">
    <location>
        <begin position="432"/>
        <end position="450"/>
    </location>
</feature>
<feature type="region of interest" description="Disordered" evidence="1">
    <location>
        <begin position="378"/>
        <end position="411"/>
    </location>
</feature>
<dbReference type="KEGG" id="srub:C2R22_05045"/>
<feature type="transmembrane region" description="Helical" evidence="2">
    <location>
        <begin position="501"/>
        <end position="525"/>
    </location>
</feature>
<feature type="transmembrane region" description="Helical" evidence="2">
    <location>
        <begin position="470"/>
        <end position="489"/>
    </location>
</feature>
<dbReference type="AlphaFoldDB" id="A0A2I8VGU0"/>
<name>A0A2I8VGU0_9EURY</name>
<evidence type="ECO:0000313" key="4">
    <source>
        <dbReference type="EMBL" id="AUV81104.1"/>
    </source>
</evidence>
<dbReference type="InterPro" id="IPR039498">
    <property type="entry name" value="NTP_transf_5"/>
</dbReference>
<dbReference type="InterPro" id="IPR001190">
    <property type="entry name" value="SRCR"/>
</dbReference>
<keyword evidence="2" id="KW-1133">Transmembrane helix</keyword>
<reference evidence="4 5" key="1">
    <citation type="submission" date="2018-01" db="EMBL/GenBank/DDBJ databases">
        <title>Complete genome sequence of Salinigranum rubrum GX10T, an extremely halophilic archaeon isolated from a marine solar saltern.</title>
        <authorList>
            <person name="Han S."/>
        </authorList>
    </citation>
    <scope>NUCLEOTIDE SEQUENCE [LARGE SCALE GENOMIC DNA]</scope>
    <source>
        <strain evidence="4 5">GX10</strain>
    </source>
</reference>
<dbReference type="Gene3D" id="3.30.460.40">
    <property type="match status" value="1"/>
</dbReference>
<dbReference type="Pfam" id="PF14907">
    <property type="entry name" value="NTP_transf_5"/>
    <property type="match status" value="1"/>
</dbReference>
<keyword evidence="5" id="KW-1185">Reference proteome</keyword>
<dbReference type="OrthoDB" id="211573at2157"/>
<keyword evidence="2" id="KW-0472">Membrane</keyword>
<organism evidence="4 5">
    <name type="scientific">Salinigranum rubrum</name>
    <dbReference type="NCBI Taxonomy" id="755307"/>
    <lineage>
        <taxon>Archaea</taxon>
        <taxon>Methanobacteriati</taxon>
        <taxon>Methanobacteriota</taxon>
        <taxon>Stenosarchaea group</taxon>
        <taxon>Halobacteria</taxon>
        <taxon>Halobacteriales</taxon>
        <taxon>Haloferacaceae</taxon>
        <taxon>Salinigranum</taxon>
    </lineage>
</organism>
<evidence type="ECO:0000259" key="3">
    <source>
        <dbReference type="PROSITE" id="PS50287"/>
    </source>
</evidence>
<feature type="domain" description="SRCR" evidence="3">
    <location>
        <begin position="9"/>
        <end position="46"/>
    </location>
</feature>
<feature type="transmembrane region" description="Helical" evidence="2">
    <location>
        <begin position="559"/>
        <end position="580"/>
    </location>
</feature>
<dbReference type="Proteomes" id="UP000236584">
    <property type="component" value="Chromosome"/>
</dbReference>
<dbReference type="Pfam" id="PF24007">
    <property type="entry name" value="DUF7321"/>
    <property type="match status" value="1"/>
</dbReference>
<evidence type="ECO:0000256" key="2">
    <source>
        <dbReference type="SAM" id="Phobius"/>
    </source>
</evidence>
<protein>
    <recommendedName>
        <fullName evidence="3">SRCR domain-containing protein</fullName>
    </recommendedName>
</protein>
<evidence type="ECO:0000256" key="1">
    <source>
        <dbReference type="SAM" id="MobiDB-lite"/>
    </source>
</evidence>